<sequence>MGAMGARELPVAARALLACTVLCALPQTHAGVSKEAVVHIQCQVCEFAVEQAKSYASENSISDEDALSDLVDGLCSIKNKAGRWVSKLDIYREDSDAQLQIELQDTIGVCKTECLTVQRACAAALKGQEESLVGLLQSGKTAKEMKKKLCKKTCKKTPPKLAKWVDEAFEGRDEKEVETEDMLEKMKAETGMGMKMYKREDLLSMSEGDMEVMAAREAFGQERAAAKMAAKEDL</sequence>
<evidence type="ECO:0008006" key="3">
    <source>
        <dbReference type="Google" id="ProtNLM"/>
    </source>
</evidence>
<accession>A0A7S1L2Q5</accession>
<dbReference type="PANTHER" id="PTHR36058">
    <property type="entry name" value="NUCLEOPHOSMIN"/>
    <property type="match status" value="1"/>
</dbReference>
<protein>
    <recommendedName>
        <fullName evidence="3">Saposin B-type domain-containing protein</fullName>
    </recommendedName>
</protein>
<dbReference type="AlphaFoldDB" id="A0A7S1L2Q5"/>
<evidence type="ECO:0000313" key="2">
    <source>
        <dbReference type="EMBL" id="CAD9092764.1"/>
    </source>
</evidence>
<proteinExistence type="predicted"/>
<keyword evidence="1" id="KW-0732">Signal</keyword>
<evidence type="ECO:0000256" key="1">
    <source>
        <dbReference type="SAM" id="SignalP"/>
    </source>
</evidence>
<feature type="chain" id="PRO_5030890093" description="Saposin B-type domain-containing protein" evidence="1">
    <location>
        <begin position="31"/>
        <end position="234"/>
    </location>
</feature>
<gene>
    <name evidence="2" type="ORF">ACAT0790_LOCUS3606</name>
</gene>
<dbReference type="PANTHER" id="PTHR36058:SF1">
    <property type="entry name" value="NUCLEOPHOSMIN"/>
    <property type="match status" value="1"/>
</dbReference>
<name>A0A7S1L2Q5_ALECA</name>
<organism evidence="2">
    <name type="scientific">Alexandrium catenella</name>
    <name type="common">Red tide dinoflagellate</name>
    <name type="synonym">Gonyaulax catenella</name>
    <dbReference type="NCBI Taxonomy" id="2925"/>
    <lineage>
        <taxon>Eukaryota</taxon>
        <taxon>Sar</taxon>
        <taxon>Alveolata</taxon>
        <taxon>Dinophyceae</taxon>
        <taxon>Gonyaulacales</taxon>
        <taxon>Pyrocystaceae</taxon>
        <taxon>Alexandrium</taxon>
    </lineage>
</organism>
<reference evidence="2" key="1">
    <citation type="submission" date="2021-01" db="EMBL/GenBank/DDBJ databases">
        <authorList>
            <person name="Corre E."/>
            <person name="Pelletier E."/>
            <person name="Niang G."/>
            <person name="Scheremetjew M."/>
            <person name="Finn R."/>
            <person name="Kale V."/>
            <person name="Holt S."/>
            <person name="Cochrane G."/>
            <person name="Meng A."/>
            <person name="Brown T."/>
            <person name="Cohen L."/>
        </authorList>
    </citation>
    <scope>NUCLEOTIDE SEQUENCE</scope>
    <source>
        <strain evidence="2">OF101</strain>
    </source>
</reference>
<feature type="signal peptide" evidence="1">
    <location>
        <begin position="1"/>
        <end position="30"/>
    </location>
</feature>
<dbReference type="EMBL" id="HBGE01005856">
    <property type="protein sequence ID" value="CAD9092764.1"/>
    <property type="molecule type" value="Transcribed_RNA"/>
</dbReference>